<dbReference type="GO" id="GO:0005525">
    <property type="term" value="F:GTP binding"/>
    <property type="evidence" value="ECO:0007669"/>
    <property type="project" value="UniProtKB-UniRule"/>
</dbReference>
<evidence type="ECO:0000256" key="8">
    <source>
        <dbReference type="ARBA" id="ARBA00050293"/>
    </source>
</evidence>
<accession>A0A849SJ30</accession>
<name>A0A849SJ30_UNCEI</name>
<dbReference type="NCBIfam" id="TIGR00231">
    <property type="entry name" value="small_GTP"/>
    <property type="match status" value="1"/>
</dbReference>
<proteinExistence type="inferred from homology"/>
<comment type="caution">
    <text evidence="14">The sequence shown here is derived from an EMBL/GenBank/DDBJ whole genome shotgun (WGS) entry which is preliminary data.</text>
</comment>
<evidence type="ECO:0000256" key="12">
    <source>
        <dbReference type="HAMAP-Rule" id="MF_00071"/>
    </source>
</evidence>
<dbReference type="GO" id="GO:0043022">
    <property type="term" value="F:ribosome binding"/>
    <property type="evidence" value="ECO:0007669"/>
    <property type="project" value="UniProtKB-UniRule"/>
</dbReference>
<dbReference type="HAMAP" id="MF_00071">
    <property type="entry name" value="LepA"/>
    <property type="match status" value="1"/>
</dbReference>
<dbReference type="CDD" id="cd16260">
    <property type="entry name" value="EF4_III"/>
    <property type="match status" value="1"/>
</dbReference>
<dbReference type="InterPro" id="IPR000640">
    <property type="entry name" value="EFG_V-like"/>
</dbReference>
<dbReference type="AlphaFoldDB" id="A0A849SJ30"/>
<evidence type="ECO:0000256" key="11">
    <source>
        <dbReference type="ARBA" id="ARBA00066744"/>
    </source>
</evidence>
<dbReference type="FunFam" id="3.30.70.870:FF:000004">
    <property type="entry name" value="Translation factor GUF1, mitochondrial"/>
    <property type="match status" value="1"/>
</dbReference>
<keyword evidence="3 12" id="KW-0547">Nucleotide-binding</keyword>
<dbReference type="FunFam" id="3.30.70.2570:FF:000001">
    <property type="entry name" value="Translation factor GUF1, mitochondrial"/>
    <property type="match status" value="1"/>
</dbReference>
<dbReference type="InterPro" id="IPR000795">
    <property type="entry name" value="T_Tr_GTP-bd_dom"/>
</dbReference>
<dbReference type="GO" id="GO:0005886">
    <property type="term" value="C:plasma membrane"/>
    <property type="evidence" value="ECO:0007669"/>
    <property type="project" value="UniProtKB-SubCell"/>
</dbReference>
<dbReference type="PANTHER" id="PTHR43512:SF4">
    <property type="entry name" value="TRANSLATION FACTOR GUF1 HOMOLOG, CHLOROPLASTIC"/>
    <property type="match status" value="1"/>
</dbReference>
<evidence type="ECO:0000256" key="3">
    <source>
        <dbReference type="ARBA" id="ARBA00022741"/>
    </source>
</evidence>
<evidence type="ECO:0000256" key="9">
    <source>
        <dbReference type="ARBA" id="ARBA00057626"/>
    </source>
</evidence>
<comment type="subcellular location">
    <subcellularLocation>
        <location evidence="12">Cell membrane</location>
        <topology evidence="12">Peripheral membrane protein</topology>
        <orientation evidence="12">Cytoplasmic side</orientation>
    </subcellularLocation>
</comment>
<dbReference type="CDD" id="cd03699">
    <property type="entry name" value="EF4_II"/>
    <property type="match status" value="1"/>
</dbReference>
<keyword evidence="5 12" id="KW-0648">Protein biosynthesis</keyword>
<dbReference type="GO" id="GO:0045727">
    <property type="term" value="P:positive regulation of translation"/>
    <property type="evidence" value="ECO:0007669"/>
    <property type="project" value="UniProtKB-UniRule"/>
</dbReference>
<dbReference type="Gene3D" id="3.30.70.870">
    <property type="entry name" value="Elongation Factor G (Translational Gtpase), domain 3"/>
    <property type="match status" value="1"/>
</dbReference>
<dbReference type="CDD" id="cd03709">
    <property type="entry name" value="lepA_C"/>
    <property type="match status" value="1"/>
</dbReference>
<dbReference type="Gene3D" id="3.30.70.240">
    <property type="match status" value="1"/>
</dbReference>
<dbReference type="InterPro" id="IPR035654">
    <property type="entry name" value="LepA_IV"/>
</dbReference>
<comment type="catalytic activity">
    <reaction evidence="8 12">
        <text>GTP + H2O = GDP + phosphate + H(+)</text>
        <dbReference type="Rhea" id="RHEA:19669"/>
        <dbReference type="ChEBI" id="CHEBI:15377"/>
        <dbReference type="ChEBI" id="CHEBI:15378"/>
        <dbReference type="ChEBI" id="CHEBI:37565"/>
        <dbReference type="ChEBI" id="CHEBI:43474"/>
        <dbReference type="ChEBI" id="CHEBI:58189"/>
        <dbReference type="EC" id="3.6.5.n1"/>
    </reaction>
</comment>
<keyword evidence="14" id="KW-0251">Elongation factor</keyword>
<dbReference type="GO" id="GO:0003746">
    <property type="term" value="F:translation elongation factor activity"/>
    <property type="evidence" value="ECO:0007669"/>
    <property type="project" value="UniProtKB-UniRule"/>
</dbReference>
<organism evidence="14 15">
    <name type="scientific">Eiseniibacteriota bacterium</name>
    <dbReference type="NCBI Taxonomy" id="2212470"/>
    <lineage>
        <taxon>Bacteria</taxon>
        <taxon>Candidatus Eiseniibacteriota</taxon>
    </lineage>
</organism>
<dbReference type="EMBL" id="JABFRW010000134">
    <property type="protein sequence ID" value="NOT34616.1"/>
    <property type="molecule type" value="Genomic_DNA"/>
</dbReference>
<dbReference type="PANTHER" id="PTHR43512">
    <property type="entry name" value="TRANSLATION FACTOR GUF1-RELATED"/>
    <property type="match status" value="1"/>
</dbReference>
<reference evidence="14 15" key="1">
    <citation type="submission" date="2020-04" db="EMBL/GenBank/DDBJ databases">
        <title>Metagenomic profiling of ammonia- and methane-oxidizing microorganisms in a Dutch drinking water treatment plant.</title>
        <authorList>
            <person name="Poghosyan L."/>
            <person name="Leucker S."/>
        </authorList>
    </citation>
    <scope>NUCLEOTIDE SEQUENCE [LARGE SCALE GENOMIC DNA]</scope>
    <source>
        <strain evidence="14">S-RSF-IL-03</strain>
    </source>
</reference>
<keyword evidence="7 12" id="KW-0472">Membrane</keyword>
<feature type="binding site" evidence="12">
    <location>
        <begin position="186"/>
        <end position="189"/>
    </location>
    <ligand>
        <name>GTP</name>
        <dbReference type="ChEBI" id="CHEBI:37565"/>
    </ligand>
</feature>
<gene>
    <name evidence="12 14" type="primary">lepA</name>
    <name evidence="14" type="ORF">HOP12_10670</name>
</gene>
<dbReference type="FunFam" id="3.30.70.240:FF:000007">
    <property type="entry name" value="Translation factor GUF1, mitochondrial"/>
    <property type="match status" value="1"/>
</dbReference>
<dbReference type="CDD" id="cd01890">
    <property type="entry name" value="LepA"/>
    <property type="match status" value="1"/>
</dbReference>
<dbReference type="SUPFAM" id="SSF52540">
    <property type="entry name" value="P-loop containing nucleoside triphosphate hydrolases"/>
    <property type="match status" value="1"/>
</dbReference>
<dbReference type="Pfam" id="PF06421">
    <property type="entry name" value="LepA_C"/>
    <property type="match status" value="1"/>
</dbReference>
<dbReference type="Pfam" id="PF00009">
    <property type="entry name" value="GTP_EFTU"/>
    <property type="match status" value="1"/>
</dbReference>
<comment type="similarity">
    <text evidence="10">Belongs to the GTP-binding elongation factor family. LepA subfamily.</text>
</comment>
<dbReference type="InterPro" id="IPR006297">
    <property type="entry name" value="EF-4"/>
</dbReference>
<keyword evidence="2 12" id="KW-1003">Cell membrane</keyword>
<dbReference type="Gene3D" id="3.30.70.2570">
    <property type="entry name" value="Elongation factor 4, C-terminal domain"/>
    <property type="match status" value="1"/>
</dbReference>
<dbReference type="InterPro" id="IPR005225">
    <property type="entry name" value="Small_GTP-bd"/>
</dbReference>
<dbReference type="InterPro" id="IPR035647">
    <property type="entry name" value="EFG_III/V"/>
</dbReference>
<dbReference type="FunFam" id="3.40.50.300:FF:000078">
    <property type="entry name" value="Elongation factor 4"/>
    <property type="match status" value="1"/>
</dbReference>
<dbReference type="PRINTS" id="PR00315">
    <property type="entry name" value="ELONGATNFCT"/>
</dbReference>
<dbReference type="SMART" id="SM00838">
    <property type="entry name" value="EFG_C"/>
    <property type="match status" value="1"/>
</dbReference>
<dbReference type="Pfam" id="PF00679">
    <property type="entry name" value="EFG_C"/>
    <property type="match status" value="1"/>
</dbReference>
<dbReference type="EC" id="3.6.5.n1" evidence="11 12"/>
<dbReference type="NCBIfam" id="TIGR01393">
    <property type="entry name" value="lepA"/>
    <property type="match status" value="1"/>
</dbReference>
<evidence type="ECO:0000256" key="2">
    <source>
        <dbReference type="ARBA" id="ARBA00022475"/>
    </source>
</evidence>
<keyword evidence="4 12" id="KW-0378">Hydrolase</keyword>
<dbReference type="InterPro" id="IPR004161">
    <property type="entry name" value="EFTu-like_2"/>
</dbReference>
<evidence type="ECO:0000259" key="13">
    <source>
        <dbReference type="PROSITE" id="PS51722"/>
    </source>
</evidence>
<dbReference type="Gene3D" id="3.40.50.300">
    <property type="entry name" value="P-loop containing nucleotide triphosphate hydrolases"/>
    <property type="match status" value="1"/>
</dbReference>
<keyword evidence="6 12" id="KW-0342">GTP-binding</keyword>
<dbReference type="InterPro" id="IPR027417">
    <property type="entry name" value="P-loop_NTPase"/>
</dbReference>
<evidence type="ECO:0000256" key="7">
    <source>
        <dbReference type="ARBA" id="ARBA00023136"/>
    </source>
</evidence>
<dbReference type="InterPro" id="IPR013842">
    <property type="entry name" value="LepA_CTD"/>
</dbReference>
<evidence type="ECO:0000256" key="4">
    <source>
        <dbReference type="ARBA" id="ARBA00022801"/>
    </source>
</evidence>
<dbReference type="SUPFAM" id="SSF54980">
    <property type="entry name" value="EF-G C-terminal domain-like"/>
    <property type="match status" value="2"/>
</dbReference>
<dbReference type="PROSITE" id="PS51722">
    <property type="entry name" value="G_TR_2"/>
    <property type="match status" value="1"/>
</dbReference>
<dbReference type="Gene3D" id="2.40.30.10">
    <property type="entry name" value="Translation factors"/>
    <property type="match status" value="1"/>
</dbReference>
<evidence type="ECO:0000313" key="14">
    <source>
        <dbReference type="EMBL" id="NOT34616.1"/>
    </source>
</evidence>
<evidence type="ECO:0000256" key="5">
    <source>
        <dbReference type="ARBA" id="ARBA00022917"/>
    </source>
</evidence>
<dbReference type="GO" id="GO:0003924">
    <property type="term" value="F:GTPase activity"/>
    <property type="evidence" value="ECO:0007669"/>
    <property type="project" value="UniProtKB-UniRule"/>
</dbReference>
<feature type="domain" description="Tr-type G" evidence="13">
    <location>
        <begin position="57"/>
        <end position="239"/>
    </location>
</feature>
<dbReference type="InterPro" id="IPR038363">
    <property type="entry name" value="LepA_C_sf"/>
</dbReference>
<dbReference type="Proteomes" id="UP000580839">
    <property type="component" value="Unassembled WGS sequence"/>
</dbReference>
<evidence type="ECO:0000256" key="6">
    <source>
        <dbReference type="ARBA" id="ARBA00023134"/>
    </source>
</evidence>
<protein>
    <recommendedName>
        <fullName evidence="11 12">Elongation factor 4</fullName>
        <shortName evidence="12">EF-4</shortName>
        <ecNumber evidence="11 12">3.6.5.n1</ecNumber>
    </recommendedName>
    <alternativeName>
        <fullName evidence="12">Ribosomal back-translocase LepA</fullName>
    </alternativeName>
</protein>
<evidence type="ECO:0000256" key="10">
    <source>
        <dbReference type="ARBA" id="ARBA00061052"/>
    </source>
</evidence>
<evidence type="ECO:0000256" key="1">
    <source>
        <dbReference type="ARBA" id="ARBA00005454"/>
    </source>
</evidence>
<evidence type="ECO:0000313" key="15">
    <source>
        <dbReference type="Proteomes" id="UP000580839"/>
    </source>
</evidence>
<dbReference type="FunFam" id="2.40.30.10:FF:000015">
    <property type="entry name" value="Translation factor GUF1, mitochondrial"/>
    <property type="match status" value="1"/>
</dbReference>
<sequence>MAAGGGGRVRAAGRLRRRALRRLRRAVRSRPRERGRQRFDRRPAGCEVELVSDPRLAMIRNFCIIAHIDHGKSTLADRLLEITHTLTPQQMKAQVLDDMDLEREKGITIKSHAIAMEYRTRDGQRYELNLIDTPGHVDFTYEVSRSLAACEGAILVVDASQGIEAQTLSNYFLARDQHLTIVGAINKIDLPAARPDDIALEVEHVTGVAAEQVCRISAKSGIGVEELLERVIADVPPPTGDPSAAFRALIFDSKYDSYRGVVCLIRLVDGMVRAGDRVQFISTGKEYEVTEVGKLRLKLEPEPELHAGQVGYLVAGVKTVADARVGDTLGAAGVAGLAALPGFRETKSMVFSGLYPIESEQYEELKEALSKLRLNDAALVYEQESSAALGFGFRCGFLGLLHLEIVQERLRREFQIDLIATTPSVEYQVLLTDGEVIRVDNPSLMPTVQRIESIEEPMVSAHVVTPTDYLGNVMKLCQDRRGMYLDMVHLEEKRIRVHYRLPLAEIVLDFYDRLKSISRGYASLDYEFDGWAEAAVVKLDVMLNGEPVDALSAIVHRDKAHTYGSALCSKLKELIPRQMFQVAIQAAIGGKIVARETIGAQRKNVIAKCYGGDITRKRKLLEKQKEGKRRMKQVGTVEVPQEAFLAVLKVER</sequence>
<comment type="function">
    <text evidence="9 12">Required for accurate and efficient protein synthesis under certain stress conditions. May act as a fidelity factor of the translation reaction, by catalyzing a one-codon backward translocation of tRNAs on improperly translocated ribosomes. Back-translocation proceeds from a post-translocation (POST) complex to a pre-translocation (PRE) complex, thus giving elongation factor G a second chance to translocate the tRNAs correctly. Binds to ribosomes in a GTP-dependent manner.</text>
</comment>
<dbReference type="Pfam" id="PF03144">
    <property type="entry name" value="GTP_EFTU_D2"/>
    <property type="match status" value="1"/>
</dbReference>
<comment type="similarity">
    <text evidence="1 12">Belongs to the TRAFAC class translation factor GTPase superfamily. Classic translation factor GTPase family. LepA subfamily.</text>
</comment>
<feature type="binding site" evidence="12">
    <location>
        <begin position="69"/>
        <end position="74"/>
    </location>
    <ligand>
        <name>GTP</name>
        <dbReference type="ChEBI" id="CHEBI:37565"/>
    </ligand>
</feature>